<dbReference type="EMBL" id="RCHU02000009">
    <property type="protein sequence ID" value="KAL3579929.1"/>
    <property type="molecule type" value="Genomic_DNA"/>
</dbReference>
<reference evidence="1 2" key="1">
    <citation type="journal article" date="2024" name="Plant Biotechnol. J.">
        <title>Genome and CRISPR/Cas9 system of a widespread forest tree (Populus alba) in the world.</title>
        <authorList>
            <person name="Liu Y.J."/>
            <person name="Jiang P.F."/>
            <person name="Han X.M."/>
            <person name="Li X.Y."/>
            <person name="Wang H.M."/>
            <person name="Wang Y.J."/>
            <person name="Wang X.X."/>
            <person name="Zeng Q.Y."/>
        </authorList>
    </citation>
    <scope>NUCLEOTIDE SEQUENCE [LARGE SCALE GENOMIC DNA]</scope>
    <source>
        <strain evidence="2">cv. PAL-ZL1</strain>
    </source>
</reference>
<evidence type="ECO:0000313" key="2">
    <source>
        <dbReference type="Proteomes" id="UP000309997"/>
    </source>
</evidence>
<gene>
    <name evidence="1" type="ORF">D5086_017764</name>
</gene>
<sequence>MVAAFKLLHFLLALFVSSKLLALAQQKNQFIYHGFTGANLVLTGIAKIHPNGSQLVADEAAQPLGTGFGEAAAPELQRHGAVAGKPWAPVRQVALQALGCKHKALRLGYVQGCKPRRAGMHSCAQALQNRAQRM</sequence>
<keyword evidence="2" id="KW-1185">Reference proteome</keyword>
<dbReference type="Proteomes" id="UP000309997">
    <property type="component" value="Unassembled WGS sequence"/>
</dbReference>
<comment type="caution">
    <text evidence="1">The sequence shown here is derived from an EMBL/GenBank/DDBJ whole genome shotgun (WGS) entry which is preliminary data.</text>
</comment>
<protein>
    <submittedName>
        <fullName evidence="1">Uncharacterized protein</fullName>
    </submittedName>
</protein>
<name>A0ACC4BN00_POPAL</name>
<organism evidence="1 2">
    <name type="scientific">Populus alba</name>
    <name type="common">White poplar</name>
    <dbReference type="NCBI Taxonomy" id="43335"/>
    <lineage>
        <taxon>Eukaryota</taxon>
        <taxon>Viridiplantae</taxon>
        <taxon>Streptophyta</taxon>
        <taxon>Embryophyta</taxon>
        <taxon>Tracheophyta</taxon>
        <taxon>Spermatophyta</taxon>
        <taxon>Magnoliopsida</taxon>
        <taxon>eudicotyledons</taxon>
        <taxon>Gunneridae</taxon>
        <taxon>Pentapetalae</taxon>
        <taxon>rosids</taxon>
        <taxon>fabids</taxon>
        <taxon>Malpighiales</taxon>
        <taxon>Salicaceae</taxon>
        <taxon>Saliceae</taxon>
        <taxon>Populus</taxon>
    </lineage>
</organism>
<evidence type="ECO:0000313" key="1">
    <source>
        <dbReference type="EMBL" id="KAL3579929.1"/>
    </source>
</evidence>
<accession>A0ACC4BN00</accession>
<proteinExistence type="predicted"/>